<reference evidence="2 3" key="1">
    <citation type="submission" date="2024-07" db="EMBL/GenBank/DDBJ databases">
        <title>Draft sequence of the Neodothiora populina.</title>
        <authorList>
            <person name="Drown D.D."/>
            <person name="Schuette U.S."/>
            <person name="Buechlein A.B."/>
            <person name="Rusch D.R."/>
            <person name="Winton L.W."/>
            <person name="Adams G.A."/>
        </authorList>
    </citation>
    <scope>NUCLEOTIDE SEQUENCE [LARGE SCALE GENOMIC DNA]</scope>
    <source>
        <strain evidence="2 3">CPC 39397</strain>
    </source>
</reference>
<sequence length="744" mass="83739">MTVGLFASRKHARVVSNSCISESGENTLLAKCFKRYLVFRHILGGPRSPTANGRSSDFSLAFETNGISPTSSAVALGLVPADSLEARDTLLMRDLFLGWLANPVKSYEQRENEGTEEATWLLIFDNVDNLDDLDDYWPADGSGSVLVTSRDPLSKTYLFSRSGGKDLSALDITDATKLLTKLVGRKKQTAIDRNDAKAVAGVLGGYPLAITQMAGVIARRDLTFAEFLDLYIKDSAREDLFTHTGPARARAGYGYEFTVASVWALEDLKYGGTLLDVVSMLGPDGIPEYILEPDAVLPGYPQDSSDYLAARTELIRSSLITRDKNSEKVVVHTHRLLQDRARARMSSERFDFIFTLSLNLLSSAWPYEEFSFGNELYRWGRCEELYPHVRRLQSLSSRFTPPSELSWSHIQGPKLLLDAAWSSIMRANYTETPPMLQLAGKMLDRLHEQQVDSPDIENEILNELQTLRRLIFYYRGARTMHTNEPDVTLANLEVFKNQVIAEYGEKISGGTDRILGVAWNEYGNALLQNNDTVQAIDCYWKSIDALASLDNATGTATSMPLVNLGFAYWIQGNLLEAEHIFTRALQDRETAYGTDDRTSFVTGKLLLGLGNVKLAQKDFDRAYALHRRSLQQYKATVGPNHHRTGDACRKVAEHCLRLDDLDSSSKFLDQSAKIYGDHHHFISERACTHRKRGLLERRRGNDVRARENFDAAMKLYKQLCPDDPRTIDDLSDDDFDKKIMFWSR</sequence>
<organism evidence="2 3">
    <name type="scientific">Neodothiora populina</name>
    <dbReference type="NCBI Taxonomy" id="2781224"/>
    <lineage>
        <taxon>Eukaryota</taxon>
        <taxon>Fungi</taxon>
        <taxon>Dikarya</taxon>
        <taxon>Ascomycota</taxon>
        <taxon>Pezizomycotina</taxon>
        <taxon>Dothideomycetes</taxon>
        <taxon>Dothideomycetidae</taxon>
        <taxon>Dothideales</taxon>
        <taxon>Dothioraceae</taxon>
        <taxon>Neodothiora</taxon>
    </lineage>
</organism>
<dbReference type="GeneID" id="95974355"/>
<feature type="domain" description="DUF7779" evidence="1">
    <location>
        <begin position="263"/>
        <end position="349"/>
    </location>
</feature>
<proteinExistence type="predicted"/>
<dbReference type="EMBL" id="JBFMKM010000009">
    <property type="protein sequence ID" value="KAL1304234.1"/>
    <property type="molecule type" value="Genomic_DNA"/>
</dbReference>
<dbReference type="PANTHER" id="PTHR35205:SF1">
    <property type="entry name" value="ZU5 DOMAIN-CONTAINING PROTEIN"/>
    <property type="match status" value="1"/>
</dbReference>
<evidence type="ECO:0000313" key="2">
    <source>
        <dbReference type="EMBL" id="KAL1304234.1"/>
    </source>
</evidence>
<dbReference type="InterPro" id="IPR011990">
    <property type="entry name" value="TPR-like_helical_dom_sf"/>
</dbReference>
<evidence type="ECO:0000259" key="1">
    <source>
        <dbReference type="Pfam" id="PF25000"/>
    </source>
</evidence>
<dbReference type="Pfam" id="PF25000">
    <property type="entry name" value="DUF7779"/>
    <property type="match status" value="1"/>
</dbReference>
<dbReference type="SUPFAM" id="SSF52540">
    <property type="entry name" value="P-loop containing nucleoside triphosphate hydrolases"/>
    <property type="match status" value="1"/>
</dbReference>
<comment type="caution">
    <text evidence="2">The sequence shown here is derived from an EMBL/GenBank/DDBJ whole genome shotgun (WGS) entry which is preliminary data.</text>
</comment>
<evidence type="ECO:0000313" key="3">
    <source>
        <dbReference type="Proteomes" id="UP001562354"/>
    </source>
</evidence>
<dbReference type="SMART" id="SM00028">
    <property type="entry name" value="TPR"/>
    <property type="match status" value="5"/>
</dbReference>
<dbReference type="SUPFAM" id="SSF48452">
    <property type="entry name" value="TPR-like"/>
    <property type="match status" value="1"/>
</dbReference>
<dbReference type="Gene3D" id="1.25.40.10">
    <property type="entry name" value="Tetratricopeptide repeat domain"/>
    <property type="match status" value="2"/>
</dbReference>
<dbReference type="Pfam" id="PF13424">
    <property type="entry name" value="TPR_12"/>
    <property type="match status" value="1"/>
</dbReference>
<dbReference type="Proteomes" id="UP001562354">
    <property type="component" value="Unassembled WGS sequence"/>
</dbReference>
<keyword evidence="3" id="KW-1185">Reference proteome</keyword>
<accession>A0ABR3PDZ9</accession>
<dbReference type="Pfam" id="PF13374">
    <property type="entry name" value="TPR_10"/>
    <property type="match status" value="1"/>
</dbReference>
<dbReference type="InterPro" id="IPR019734">
    <property type="entry name" value="TPR_rpt"/>
</dbReference>
<name>A0ABR3PDZ9_9PEZI</name>
<dbReference type="RefSeq" id="XP_069200509.1">
    <property type="nucleotide sequence ID" value="XM_069346530.1"/>
</dbReference>
<dbReference type="InterPro" id="IPR056681">
    <property type="entry name" value="DUF7779"/>
</dbReference>
<dbReference type="PANTHER" id="PTHR35205">
    <property type="entry name" value="NB-ARC AND TPR DOMAIN PROTEIN"/>
    <property type="match status" value="1"/>
</dbReference>
<gene>
    <name evidence="2" type="ORF">AAFC00_000652</name>
</gene>
<dbReference type="InterPro" id="IPR027417">
    <property type="entry name" value="P-loop_NTPase"/>
</dbReference>
<protein>
    <recommendedName>
        <fullName evidence="1">DUF7779 domain-containing protein</fullName>
    </recommendedName>
</protein>